<dbReference type="GO" id="GO:0005764">
    <property type="term" value="C:lysosome"/>
    <property type="evidence" value="ECO:0007669"/>
    <property type="project" value="UniProtKB-SubCell"/>
</dbReference>
<name>A0A401RQU7_CHIPU</name>
<comment type="caution">
    <text evidence="9">The sequence shown here is derived from an EMBL/GenBank/DDBJ whole genome shotgun (WGS) entry which is preliminary data.</text>
</comment>
<feature type="chain" id="PRO_5019112223" description="Gamma-interferon-inducible lysosomal thiol reductase" evidence="8">
    <location>
        <begin position="21"/>
        <end position="222"/>
    </location>
</feature>
<evidence type="ECO:0000256" key="1">
    <source>
        <dbReference type="ARBA" id="ARBA00005679"/>
    </source>
</evidence>
<evidence type="ECO:0000313" key="9">
    <source>
        <dbReference type="EMBL" id="GCC20601.1"/>
    </source>
</evidence>
<keyword evidence="10" id="KW-1185">Reference proteome</keyword>
<keyword evidence="3 7" id="KW-0964">Secreted</keyword>
<evidence type="ECO:0000256" key="2">
    <source>
        <dbReference type="ARBA" id="ARBA00011615"/>
    </source>
</evidence>
<keyword evidence="5 7" id="KW-0325">Glycoprotein</keyword>
<dbReference type="AlphaFoldDB" id="A0A401RQU7"/>
<dbReference type="STRING" id="137246.A0A401RQU7"/>
<comment type="subcellular location">
    <subcellularLocation>
        <location evidence="7">Secreted</location>
    </subcellularLocation>
    <subcellularLocation>
        <location evidence="7">Lysosome</location>
    </subcellularLocation>
</comment>
<dbReference type="GO" id="GO:0005576">
    <property type="term" value="C:extracellular region"/>
    <property type="evidence" value="ECO:0007669"/>
    <property type="project" value="UniProtKB-SubCell"/>
</dbReference>
<keyword evidence="7" id="KW-0458">Lysosome</keyword>
<keyword evidence="7" id="KW-0391">Immunity</keyword>
<dbReference type="Proteomes" id="UP000287033">
    <property type="component" value="Unassembled WGS sequence"/>
</dbReference>
<gene>
    <name evidence="9" type="ORF">chiPu_0019164</name>
</gene>
<keyword evidence="7" id="KW-0676">Redox-active center</keyword>
<evidence type="ECO:0000256" key="5">
    <source>
        <dbReference type="ARBA" id="ARBA00023180"/>
    </source>
</evidence>
<dbReference type="GO" id="GO:0002376">
    <property type="term" value="P:immune system process"/>
    <property type="evidence" value="ECO:0007669"/>
    <property type="project" value="UniProtKB-KW"/>
</dbReference>
<dbReference type="GO" id="GO:0016671">
    <property type="term" value="F:oxidoreductase activity, acting on a sulfur group of donors, disulfide as acceptor"/>
    <property type="evidence" value="ECO:0007669"/>
    <property type="project" value="UniProtKB-UniRule"/>
</dbReference>
<dbReference type="PANTHER" id="PTHR13234:SF8">
    <property type="entry name" value="GAMMA-INTERFERON-INDUCIBLE LYSOSOMAL THIOL REDUCTASE"/>
    <property type="match status" value="1"/>
</dbReference>
<dbReference type="EC" id="1.8.-.-" evidence="7"/>
<comment type="subunit">
    <text evidence="2 7">Dimer; disulfide-linked.</text>
</comment>
<comment type="similarity">
    <text evidence="1 7">Belongs to the GILT family.</text>
</comment>
<dbReference type="EMBL" id="BEZZ01001855">
    <property type="protein sequence ID" value="GCC20601.1"/>
    <property type="molecule type" value="Genomic_DNA"/>
</dbReference>
<dbReference type="InterPro" id="IPR004911">
    <property type="entry name" value="Interferon-induced_GILT"/>
</dbReference>
<reference evidence="9 10" key="1">
    <citation type="journal article" date="2018" name="Nat. Ecol. Evol.">
        <title>Shark genomes provide insights into elasmobranch evolution and the origin of vertebrates.</title>
        <authorList>
            <person name="Hara Y"/>
            <person name="Yamaguchi K"/>
            <person name="Onimaru K"/>
            <person name="Kadota M"/>
            <person name="Koyanagi M"/>
            <person name="Keeley SD"/>
            <person name="Tatsumi K"/>
            <person name="Tanaka K"/>
            <person name="Motone F"/>
            <person name="Kageyama Y"/>
            <person name="Nozu R"/>
            <person name="Adachi N"/>
            <person name="Nishimura O"/>
            <person name="Nakagawa R"/>
            <person name="Tanegashima C"/>
            <person name="Kiyatake I"/>
            <person name="Matsumoto R"/>
            <person name="Murakumo K"/>
            <person name="Nishida K"/>
            <person name="Terakita A"/>
            <person name="Kuratani S"/>
            <person name="Sato K"/>
            <person name="Hyodo S Kuraku.S."/>
        </authorList>
    </citation>
    <scope>NUCLEOTIDE SEQUENCE [LARGE SCALE GENOMIC DNA]</scope>
</reference>
<sequence>MKLAGVLVCLLFWTVREGEARPPCNYPPAQWCSSPEIATACQVEHQCMEYQRKKDADPVMISLYYESLCGACRGFLVLQLFPTWLTLNDIMNVTLVPYGNALERNESGKWVFSCQHGEQECTGNMIECLQIYEPLLPWDNIENCVNGDLGNKLMHHNAELTRALNPPHEYVPWILVNGKHTEDLEDEAMNSLFNLICNTYSGVKPKACAKPKGLNSFPKCMI</sequence>
<dbReference type="Pfam" id="PF03227">
    <property type="entry name" value="GILT"/>
    <property type="match status" value="1"/>
</dbReference>
<evidence type="ECO:0000256" key="3">
    <source>
        <dbReference type="ARBA" id="ARBA00022525"/>
    </source>
</evidence>
<feature type="signal peptide" evidence="8">
    <location>
        <begin position="1"/>
        <end position="20"/>
    </location>
</feature>
<evidence type="ECO:0000256" key="4">
    <source>
        <dbReference type="ARBA" id="ARBA00022729"/>
    </source>
</evidence>
<evidence type="ECO:0000256" key="8">
    <source>
        <dbReference type="SAM" id="SignalP"/>
    </source>
</evidence>
<keyword evidence="7" id="KW-1015">Disulfide bond</keyword>
<dbReference type="PANTHER" id="PTHR13234">
    <property type="entry name" value="GAMMA-INTERFERON INDUCIBLE LYSOSOMAL THIOL REDUCTASE GILT"/>
    <property type="match status" value="1"/>
</dbReference>
<evidence type="ECO:0000256" key="6">
    <source>
        <dbReference type="ARBA" id="ARBA00059163"/>
    </source>
</evidence>
<keyword evidence="4 7" id="KW-0732">Signal</keyword>
<dbReference type="OrthoDB" id="958254at2759"/>
<evidence type="ECO:0000313" key="10">
    <source>
        <dbReference type="Proteomes" id="UP000287033"/>
    </source>
</evidence>
<organism evidence="9 10">
    <name type="scientific">Chiloscyllium punctatum</name>
    <name type="common">Brownbanded bambooshark</name>
    <name type="synonym">Hemiscyllium punctatum</name>
    <dbReference type="NCBI Taxonomy" id="137246"/>
    <lineage>
        <taxon>Eukaryota</taxon>
        <taxon>Metazoa</taxon>
        <taxon>Chordata</taxon>
        <taxon>Craniata</taxon>
        <taxon>Vertebrata</taxon>
        <taxon>Chondrichthyes</taxon>
        <taxon>Elasmobranchii</taxon>
        <taxon>Galeomorphii</taxon>
        <taxon>Galeoidea</taxon>
        <taxon>Orectolobiformes</taxon>
        <taxon>Hemiscylliidae</taxon>
        <taxon>Chiloscyllium</taxon>
    </lineage>
</organism>
<keyword evidence="7" id="KW-0560">Oxidoreductase</keyword>
<protein>
    <recommendedName>
        <fullName evidence="7">Gamma-interferon-inducible lysosomal thiol reductase</fullName>
        <ecNumber evidence="7">1.8.-.-</ecNumber>
    </recommendedName>
    <alternativeName>
        <fullName evidence="7">Gamma-interferon-inducible protein IP-30</fullName>
    </alternativeName>
</protein>
<dbReference type="OMA" id="YIEAQCP"/>
<proteinExistence type="inferred from homology"/>
<accession>A0A401RQU7</accession>
<comment type="function">
    <text evidence="7">Lysosomal thiol reductase that can reduce protein disulfide bonds. Facilitates the complete unfolding of proteins destined for lysosomal degradation. Plays an important role in antigen processing.</text>
</comment>
<evidence type="ECO:0000256" key="7">
    <source>
        <dbReference type="RuleBase" id="RU369109"/>
    </source>
</evidence>
<comment type="function">
    <text evidence="6">Lysosomal thiol reductase that can reduce protein disulfide bonds. May facilitate the complete unfolding of proteins destined for lysosomal degradation. Plays an important role in antigen processing. Facilitates the generation of MHC class II-restricted epitodes from disulfide bond-containing antigen by the endocytic reduction of disulfide bonds. Also facilitates MHC class I-restricted recognition of exogenous antigens containing disulfide bonds by CD8+ T-cells or crosspresentation.</text>
</comment>